<reference evidence="3 4" key="1">
    <citation type="journal article" date="2016" name="Nat. Commun.">
        <title>Thousands of microbial genomes shed light on interconnected biogeochemical processes in an aquifer system.</title>
        <authorList>
            <person name="Anantharaman K."/>
            <person name="Brown C.T."/>
            <person name="Hug L.A."/>
            <person name="Sharon I."/>
            <person name="Castelle C.J."/>
            <person name="Probst A.J."/>
            <person name="Thomas B.C."/>
            <person name="Singh A."/>
            <person name="Wilkins M.J."/>
            <person name="Karaoz U."/>
            <person name="Brodie E.L."/>
            <person name="Williams K.H."/>
            <person name="Hubbard S.S."/>
            <person name="Banfield J.F."/>
        </authorList>
    </citation>
    <scope>NUCLEOTIDE SEQUENCE [LARGE SCALE GENOMIC DNA]</scope>
</reference>
<dbReference type="EMBL" id="MHLW01000026">
    <property type="protein sequence ID" value="OGZ17783.1"/>
    <property type="molecule type" value="Genomic_DNA"/>
</dbReference>
<dbReference type="Proteomes" id="UP000178893">
    <property type="component" value="Unassembled WGS sequence"/>
</dbReference>
<evidence type="ECO:0000259" key="1">
    <source>
        <dbReference type="Pfam" id="PF01408"/>
    </source>
</evidence>
<dbReference type="InterPro" id="IPR000683">
    <property type="entry name" value="Gfo/Idh/MocA-like_OxRdtase_N"/>
</dbReference>
<evidence type="ECO:0000259" key="2">
    <source>
        <dbReference type="Pfam" id="PF22725"/>
    </source>
</evidence>
<accession>A0A1G2DW40</accession>
<dbReference type="GO" id="GO:0000166">
    <property type="term" value="F:nucleotide binding"/>
    <property type="evidence" value="ECO:0007669"/>
    <property type="project" value="InterPro"/>
</dbReference>
<dbReference type="Pfam" id="PF01408">
    <property type="entry name" value="GFO_IDH_MocA"/>
    <property type="match status" value="1"/>
</dbReference>
<proteinExistence type="predicted"/>
<evidence type="ECO:0000313" key="3">
    <source>
        <dbReference type="EMBL" id="OGZ17783.1"/>
    </source>
</evidence>
<dbReference type="Gene3D" id="3.30.360.10">
    <property type="entry name" value="Dihydrodipicolinate Reductase, domain 2"/>
    <property type="match status" value="1"/>
</dbReference>
<dbReference type="InterPro" id="IPR055170">
    <property type="entry name" value="GFO_IDH_MocA-like_dom"/>
</dbReference>
<comment type="caution">
    <text evidence="3">The sequence shown here is derived from an EMBL/GenBank/DDBJ whole genome shotgun (WGS) entry which is preliminary data.</text>
</comment>
<dbReference type="InterPro" id="IPR036291">
    <property type="entry name" value="NAD(P)-bd_dom_sf"/>
</dbReference>
<sequence length="294" mass="33349">MVTKKKNIGLIGTGYWGKNLIRVFKELNSLKLICDLDKEKDCFGIDFTTDVSRVLKDEDIEAIVISTPSETHYDLTKKALEADKDVFIEKPMVLKFEQGQELVDLAKNKNKILMVGHLLLFHPGVIKLKKLIDQGKLGEVQYISSNRLNFGKIRKQENVLWSFAPHDISVMIDILGMPTKISATGKSYLSKNIEDIFNVDLEFVNNRAGHIFVSWINPFKEQKLTVIGSKKSAVFDGVKNELLLNGQTIIFDKNEPLMEEAKHFLECIKTRNTPRTDGNSALNILKVINLCKKL</sequence>
<name>A0A1G2DW40_9BACT</name>
<dbReference type="SUPFAM" id="SSF55347">
    <property type="entry name" value="Glyceraldehyde-3-phosphate dehydrogenase-like, C-terminal domain"/>
    <property type="match status" value="1"/>
</dbReference>
<dbReference type="SUPFAM" id="SSF51735">
    <property type="entry name" value="NAD(P)-binding Rossmann-fold domains"/>
    <property type="match status" value="1"/>
</dbReference>
<dbReference type="InterPro" id="IPR051450">
    <property type="entry name" value="Gfo/Idh/MocA_Oxidoreductases"/>
</dbReference>
<organism evidence="3 4">
    <name type="scientific">Candidatus Nealsonbacteria bacterium RBG_13_37_56</name>
    <dbReference type="NCBI Taxonomy" id="1801661"/>
    <lineage>
        <taxon>Bacteria</taxon>
        <taxon>Candidatus Nealsoniibacteriota</taxon>
    </lineage>
</organism>
<dbReference type="AlphaFoldDB" id="A0A1G2DW40"/>
<feature type="domain" description="GFO/IDH/MocA-like oxidoreductase" evidence="2">
    <location>
        <begin position="126"/>
        <end position="233"/>
    </location>
</feature>
<dbReference type="Gene3D" id="3.40.50.720">
    <property type="entry name" value="NAD(P)-binding Rossmann-like Domain"/>
    <property type="match status" value="1"/>
</dbReference>
<dbReference type="PANTHER" id="PTHR43377">
    <property type="entry name" value="BILIVERDIN REDUCTASE A"/>
    <property type="match status" value="1"/>
</dbReference>
<protein>
    <recommendedName>
        <fullName evidence="5">Oxidoreductase</fullName>
    </recommendedName>
</protein>
<feature type="domain" description="Gfo/Idh/MocA-like oxidoreductase N-terminal" evidence="1">
    <location>
        <begin position="7"/>
        <end position="117"/>
    </location>
</feature>
<evidence type="ECO:0000313" key="4">
    <source>
        <dbReference type="Proteomes" id="UP000178893"/>
    </source>
</evidence>
<dbReference type="Pfam" id="PF22725">
    <property type="entry name" value="GFO_IDH_MocA_C3"/>
    <property type="match status" value="1"/>
</dbReference>
<evidence type="ECO:0008006" key="5">
    <source>
        <dbReference type="Google" id="ProtNLM"/>
    </source>
</evidence>
<gene>
    <name evidence="3" type="ORF">A2V72_01950</name>
</gene>
<dbReference type="PANTHER" id="PTHR43377:SF6">
    <property type="entry name" value="GFO_IDH_MOCA-LIKE OXIDOREDUCTASE N-TERMINAL DOMAIN-CONTAINING PROTEIN"/>
    <property type="match status" value="1"/>
</dbReference>